<evidence type="ECO:0000256" key="1">
    <source>
        <dbReference type="SAM" id="Coils"/>
    </source>
</evidence>
<feature type="coiled-coil region" evidence="1">
    <location>
        <begin position="287"/>
        <end position="395"/>
    </location>
</feature>
<comment type="caution">
    <text evidence="4">The sequence shown here is derived from an EMBL/GenBank/DDBJ whole genome shotgun (WGS) entry which is preliminary data.</text>
</comment>
<dbReference type="Proteomes" id="UP000245119">
    <property type="component" value="Linkage Group LG5"/>
</dbReference>
<evidence type="ECO:0000313" key="4">
    <source>
        <dbReference type="EMBL" id="PVD30252.1"/>
    </source>
</evidence>
<dbReference type="Gene3D" id="3.80.10.10">
    <property type="entry name" value="Ribonuclease Inhibitor"/>
    <property type="match status" value="1"/>
</dbReference>
<dbReference type="InterPro" id="IPR032675">
    <property type="entry name" value="LRR_dom_sf"/>
</dbReference>
<accession>A0A2T7PA10</accession>
<dbReference type="SUPFAM" id="SSF52047">
    <property type="entry name" value="RNI-like"/>
    <property type="match status" value="1"/>
</dbReference>
<feature type="compositionally biased region" description="Polar residues" evidence="2">
    <location>
        <begin position="782"/>
        <end position="793"/>
    </location>
</feature>
<feature type="region of interest" description="Disordered" evidence="2">
    <location>
        <begin position="20"/>
        <end position="41"/>
    </location>
</feature>
<dbReference type="CDD" id="cd22109">
    <property type="entry name" value="F-box_FBXO41"/>
    <property type="match status" value="1"/>
</dbReference>
<feature type="region of interest" description="Disordered" evidence="2">
    <location>
        <begin position="638"/>
        <end position="741"/>
    </location>
</feature>
<feature type="compositionally biased region" description="Polar residues" evidence="2">
    <location>
        <begin position="602"/>
        <end position="611"/>
    </location>
</feature>
<dbReference type="Gene3D" id="1.20.1280.50">
    <property type="match status" value="1"/>
</dbReference>
<evidence type="ECO:0000313" key="5">
    <source>
        <dbReference type="Proteomes" id="UP000245119"/>
    </source>
</evidence>
<dbReference type="InterPro" id="IPR052283">
    <property type="entry name" value="GenomicStab_NeuMorph_Reg"/>
</dbReference>
<feature type="compositionally biased region" description="Polar residues" evidence="2">
    <location>
        <begin position="924"/>
        <end position="937"/>
    </location>
</feature>
<dbReference type="PANTHER" id="PTHR15739">
    <property type="entry name" value="ZINC FINGER PROTEIN"/>
    <property type="match status" value="1"/>
</dbReference>
<feature type="compositionally biased region" description="Basic residues" evidence="2">
    <location>
        <begin position="1076"/>
        <end position="1085"/>
    </location>
</feature>
<evidence type="ECO:0000259" key="3">
    <source>
        <dbReference type="Pfam" id="PF12937"/>
    </source>
</evidence>
<dbReference type="PANTHER" id="PTHR15739:SF5">
    <property type="entry name" value="LD23158P"/>
    <property type="match status" value="1"/>
</dbReference>
<evidence type="ECO:0000256" key="2">
    <source>
        <dbReference type="SAM" id="MobiDB-lite"/>
    </source>
</evidence>
<dbReference type="Pfam" id="PF12937">
    <property type="entry name" value="F-box-like"/>
    <property type="match status" value="1"/>
</dbReference>
<reference evidence="4 5" key="1">
    <citation type="submission" date="2018-04" db="EMBL/GenBank/DDBJ databases">
        <title>The genome of golden apple snail Pomacea canaliculata provides insight into stress tolerance and invasive adaptation.</title>
        <authorList>
            <person name="Liu C."/>
            <person name="Liu B."/>
            <person name="Ren Y."/>
            <person name="Zhang Y."/>
            <person name="Wang H."/>
            <person name="Li S."/>
            <person name="Jiang F."/>
            <person name="Yin L."/>
            <person name="Zhang G."/>
            <person name="Qian W."/>
            <person name="Fan W."/>
        </authorList>
    </citation>
    <scope>NUCLEOTIDE SEQUENCE [LARGE SCALE GENOMIC DNA]</scope>
    <source>
        <strain evidence="4">SZHN2017</strain>
        <tissue evidence="4">Muscle</tissue>
    </source>
</reference>
<feature type="region of interest" description="Disordered" evidence="2">
    <location>
        <begin position="557"/>
        <end position="624"/>
    </location>
</feature>
<dbReference type="EMBL" id="PZQS01000005">
    <property type="protein sequence ID" value="PVD30252.1"/>
    <property type="molecule type" value="Genomic_DNA"/>
</dbReference>
<keyword evidence="1" id="KW-0175">Coiled coil</keyword>
<keyword evidence="5" id="KW-1185">Reference proteome</keyword>
<feature type="compositionally biased region" description="Polar residues" evidence="2">
    <location>
        <begin position="239"/>
        <end position="248"/>
    </location>
</feature>
<feature type="region of interest" description="Disordered" evidence="2">
    <location>
        <begin position="1063"/>
        <end position="1085"/>
    </location>
</feature>
<proteinExistence type="predicted"/>
<dbReference type="SUPFAM" id="SSF81383">
    <property type="entry name" value="F-box domain"/>
    <property type="match status" value="1"/>
</dbReference>
<gene>
    <name evidence="4" type="ORF">C0Q70_09515</name>
</gene>
<feature type="region of interest" description="Disordered" evidence="2">
    <location>
        <begin position="237"/>
        <end position="263"/>
    </location>
</feature>
<feature type="region of interest" description="Disordered" evidence="2">
    <location>
        <begin position="1013"/>
        <end position="1042"/>
    </location>
</feature>
<organism evidence="4 5">
    <name type="scientific">Pomacea canaliculata</name>
    <name type="common">Golden apple snail</name>
    <dbReference type="NCBI Taxonomy" id="400727"/>
    <lineage>
        <taxon>Eukaryota</taxon>
        <taxon>Metazoa</taxon>
        <taxon>Spiralia</taxon>
        <taxon>Lophotrochozoa</taxon>
        <taxon>Mollusca</taxon>
        <taxon>Gastropoda</taxon>
        <taxon>Caenogastropoda</taxon>
        <taxon>Architaenioglossa</taxon>
        <taxon>Ampullarioidea</taxon>
        <taxon>Ampullariidae</taxon>
        <taxon>Pomacea</taxon>
    </lineage>
</organism>
<protein>
    <recommendedName>
        <fullName evidence="3">F-box domain-containing protein</fullName>
    </recommendedName>
</protein>
<feature type="region of interest" description="Disordered" evidence="2">
    <location>
        <begin position="782"/>
        <end position="809"/>
    </location>
</feature>
<dbReference type="STRING" id="400727.A0A2T7PA10"/>
<dbReference type="InterPro" id="IPR001810">
    <property type="entry name" value="F-box_dom"/>
</dbReference>
<sequence length="1323" mass="149506">MVVGKWWREKGVVVGTAARGNETKRQQRSQLRARSREPAQNCEWRQKSRSSRIMQWGVTIRQREYTATGDPRVASIIQNHATGLGRHSPVLQSYLDEGKRLEEEVRRAKKDELNNKLQRYQQVSSKPRQLDESLLTSFGSKGEVKLNFTTTARQYPEQDAYLQETLTNLNQEVLVQRHNNWHTADTLYKAQEVLAGVEEAAENCVGEQKNVILQLSKELTAKELQIQRLNMELKKLQDNRVTQNQTAGDTDEREGQESKEKLKRLDHHRLHQESQASVYPEQLRAERQELLQRMKEMLSKAAFENEKLKDKLVAKENQLHSLNYELEKSKTDQTELMEETYDLYREAEKNLTKLKEMLKVKEAQLGLATSRLDEFRNLQEQLSKEKETIAKDADEKDSHIQNLIKERDEQIQQLSRQLASGAFPNASAVPVQGSAVFSASLPPQPYALNSTPLSHLNHTQPLHPYGDQILQTSLEPWYKNLGLVKDSGNSPKTVPAEVAAVECSIGSTCNELSSLHQSVHPRQSQLLPSQSQISASGCFQPDDAARQQLRMHRKSSAFNSLYPEQAPRQISDSSEEFAPLPARRPVPKQRRQPQCYIEEQTGKSYRQVPSESKSRLRDIPPCSPDVYEVTRSPLHFGNISANARRQSRYGADHVSDEEQESYHSDSSAFHPPHPQYDNHSHLSTSHNAEKKMVRGKNKMSRHLDFAEGHQPSCLPDKHHKNSAHKSSSQKHSLSRDATCSLSQNPEMIEDIGMYKTYTVLSMSGKAVEDPAIFSQLNKYSTDLEQSTSIPSKQKSSRYSEKQQQWKGKHSLSIPHGKLHLKQMQGGAEISSLDGLELSLDDDGIMWEAANRVGEKGIAGSGKGVDKMLNRFELAEPGEDQGKAGERLFKPPSSPGREMLPKMDGAHVLPDHQHQALHERCSPPETGSPSTPATVGTPTTCKNQHLETQSTEVSEKGILVHDNLDSDASKIKKQFSTSGSPFMRQASIMLEEQNLQQFETAALKPAKELRARFMSSHSSSEDSSLHSLSLPAKPVTLTNQEDESTDMDMDYDLESDLQNLSVPGVGRGHGVPSGRPTVKKARALQRKPRISRTAGARYGKPAILPEITDESSSAASDADLGVNRQQEEKRRRRIALFCVFSYLDVLTLGIVALVCKEWRRISRHPALWRRVQIKYQCVSSKVYRAGQRQAGETLDEYNRRTKACLEPGLEELLKSCQRLQFLSLNHIKELKDDTVAAMCKAGLRQLQRLELNCIPLKAEAIRNFYNSCRHLKELRVTVSIHDYWEDARKKKNREDYKKILASLEELKSQAGLGNILRLQAASVD</sequence>
<feature type="domain" description="F-box" evidence="3">
    <location>
        <begin position="1135"/>
        <end position="1170"/>
    </location>
</feature>
<feature type="compositionally biased region" description="Basic and acidic residues" evidence="2">
    <location>
        <begin position="650"/>
        <end position="663"/>
    </location>
</feature>
<dbReference type="InterPro" id="IPR036047">
    <property type="entry name" value="F-box-like_dom_sf"/>
</dbReference>
<feature type="region of interest" description="Disordered" evidence="2">
    <location>
        <begin position="918"/>
        <end position="937"/>
    </location>
</feature>
<name>A0A2T7PA10_POMCA</name>
<dbReference type="OrthoDB" id="271433at2759"/>